<dbReference type="PROSITE" id="PS50158">
    <property type="entry name" value="ZF_CCHC"/>
    <property type="match status" value="1"/>
</dbReference>
<keyword evidence="1" id="KW-0863">Zinc-finger</keyword>
<dbReference type="OMA" id="EANTHLW"/>
<sequence length="329" mass="36692">MASSAKEHNGTFKGPKSFQQTKKSWSAVISGGANYNSSVMSASPTHQSTGEPEPLTSSDASMPQVDHFSHKVARPFLKGTIPNSVLVDITQIYDRQKEFIVALQIYCEANTHLWAVSEHMRRDNNRIYAEISVSPTMYEQIRQQPALELENFDKPLMAYPTLSPSENIVKLSLSRSPAQYGRRDGGTTQLHDDMHHNLQKFGQLIDCGFVTGGSGVYAGGGYAVLAVSPKHKALEHSLNWTYHPIDFSSGQLLSKRDNVLSLATWAAMPSYCKYCHSMDHALIDCATRKQKIPCLLCGTFGHFQRSCPRRNEDPINSTKERKVSKELQK</sequence>
<feature type="region of interest" description="Disordered" evidence="2">
    <location>
        <begin position="1"/>
        <end position="24"/>
    </location>
</feature>
<evidence type="ECO:0000313" key="4">
    <source>
        <dbReference type="EMBL" id="EPB90447.1"/>
    </source>
</evidence>
<evidence type="ECO:0000256" key="1">
    <source>
        <dbReference type="PROSITE-ProRule" id="PRU00047"/>
    </source>
</evidence>
<accession>S2JPL8</accession>
<dbReference type="OrthoDB" id="2275825at2759"/>
<dbReference type="SUPFAM" id="SSF57756">
    <property type="entry name" value="Retrovirus zinc finger-like domains"/>
    <property type="match status" value="1"/>
</dbReference>
<feature type="compositionally biased region" description="Polar residues" evidence="2">
    <location>
        <begin position="38"/>
        <end position="61"/>
    </location>
</feature>
<dbReference type="VEuPathDB" id="FungiDB:HMPREF1544_02655"/>
<keyword evidence="5" id="KW-1185">Reference proteome</keyword>
<evidence type="ECO:0000259" key="3">
    <source>
        <dbReference type="PROSITE" id="PS50158"/>
    </source>
</evidence>
<feature type="domain" description="CCHC-type" evidence="3">
    <location>
        <begin position="294"/>
        <end position="309"/>
    </location>
</feature>
<organism evidence="4 5">
    <name type="scientific">Mucor circinelloides f. circinelloides (strain 1006PhL)</name>
    <name type="common">Mucormycosis agent</name>
    <name type="synonym">Calyptromyces circinelloides</name>
    <dbReference type="NCBI Taxonomy" id="1220926"/>
    <lineage>
        <taxon>Eukaryota</taxon>
        <taxon>Fungi</taxon>
        <taxon>Fungi incertae sedis</taxon>
        <taxon>Mucoromycota</taxon>
        <taxon>Mucoromycotina</taxon>
        <taxon>Mucoromycetes</taxon>
        <taxon>Mucorales</taxon>
        <taxon>Mucorineae</taxon>
        <taxon>Mucoraceae</taxon>
        <taxon>Mucor</taxon>
    </lineage>
</organism>
<dbReference type="InterPro" id="IPR001878">
    <property type="entry name" value="Znf_CCHC"/>
</dbReference>
<dbReference type="InterPro" id="IPR036875">
    <property type="entry name" value="Znf_CCHC_sf"/>
</dbReference>
<dbReference type="Gene3D" id="4.10.60.10">
    <property type="entry name" value="Zinc finger, CCHC-type"/>
    <property type="match status" value="1"/>
</dbReference>
<feature type="compositionally biased region" description="Basic and acidic residues" evidence="2">
    <location>
        <begin position="1"/>
        <end position="10"/>
    </location>
</feature>
<dbReference type="EMBL" id="KE123920">
    <property type="protein sequence ID" value="EPB90447.1"/>
    <property type="molecule type" value="Genomic_DNA"/>
</dbReference>
<dbReference type="GO" id="GO:0003676">
    <property type="term" value="F:nucleic acid binding"/>
    <property type="evidence" value="ECO:0007669"/>
    <property type="project" value="InterPro"/>
</dbReference>
<protein>
    <recommendedName>
        <fullName evidence="3">CCHC-type domain-containing protein</fullName>
    </recommendedName>
</protein>
<dbReference type="Proteomes" id="UP000014254">
    <property type="component" value="Unassembled WGS sequence"/>
</dbReference>
<evidence type="ECO:0000256" key="2">
    <source>
        <dbReference type="SAM" id="MobiDB-lite"/>
    </source>
</evidence>
<keyword evidence="1" id="KW-0862">Zinc</keyword>
<keyword evidence="1" id="KW-0479">Metal-binding</keyword>
<gene>
    <name evidence="4" type="ORF">HMPREF1544_02655</name>
</gene>
<dbReference type="SMART" id="SM00343">
    <property type="entry name" value="ZnF_C2HC"/>
    <property type="match status" value="2"/>
</dbReference>
<proteinExistence type="predicted"/>
<dbReference type="STRING" id="1220926.S2JPL8"/>
<name>S2JPL8_MUCC1</name>
<dbReference type="GO" id="GO:0008270">
    <property type="term" value="F:zinc ion binding"/>
    <property type="evidence" value="ECO:0007669"/>
    <property type="project" value="UniProtKB-KW"/>
</dbReference>
<dbReference type="InParanoid" id="S2JPL8"/>
<reference evidence="5" key="1">
    <citation type="submission" date="2013-05" db="EMBL/GenBank/DDBJ databases">
        <title>The Genome sequence of Mucor circinelloides f. circinelloides 1006PhL.</title>
        <authorList>
            <consortium name="The Broad Institute Genomics Platform"/>
            <person name="Cuomo C."/>
            <person name="Earl A."/>
            <person name="Findley K."/>
            <person name="Lee S.C."/>
            <person name="Walker B."/>
            <person name="Young S."/>
            <person name="Zeng Q."/>
            <person name="Gargeya S."/>
            <person name="Fitzgerald M."/>
            <person name="Haas B."/>
            <person name="Abouelleil A."/>
            <person name="Allen A.W."/>
            <person name="Alvarado L."/>
            <person name="Arachchi H.M."/>
            <person name="Berlin A.M."/>
            <person name="Chapman S.B."/>
            <person name="Gainer-Dewar J."/>
            <person name="Goldberg J."/>
            <person name="Griggs A."/>
            <person name="Gujja S."/>
            <person name="Hansen M."/>
            <person name="Howarth C."/>
            <person name="Imamovic A."/>
            <person name="Ireland A."/>
            <person name="Larimer J."/>
            <person name="McCowan C."/>
            <person name="Murphy C."/>
            <person name="Pearson M."/>
            <person name="Poon T.W."/>
            <person name="Priest M."/>
            <person name="Roberts A."/>
            <person name="Saif S."/>
            <person name="Shea T."/>
            <person name="Sisk P."/>
            <person name="Sykes S."/>
            <person name="Wortman J."/>
            <person name="Nusbaum C."/>
            <person name="Birren B."/>
        </authorList>
    </citation>
    <scope>NUCLEOTIDE SEQUENCE [LARGE SCALE GENOMIC DNA]</scope>
    <source>
        <strain evidence="5">1006PhL</strain>
    </source>
</reference>
<dbReference type="AlphaFoldDB" id="S2JPL8"/>
<feature type="region of interest" description="Disordered" evidence="2">
    <location>
        <begin position="38"/>
        <end position="63"/>
    </location>
</feature>
<evidence type="ECO:0000313" key="5">
    <source>
        <dbReference type="Proteomes" id="UP000014254"/>
    </source>
</evidence>